<keyword evidence="2" id="KW-1185">Reference proteome</keyword>
<dbReference type="AlphaFoldDB" id="A0A1G6I6E7"/>
<dbReference type="STRING" id="67344.SAMN05216505_10185"/>
<protein>
    <submittedName>
        <fullName evidence="1">PTS system, N-acetylglucosamine-specific IIC component</fullName>
    </submittedName>
</protein>
<dbReference type="Proteomes" id="UP000182100">
    <property type="component" value="Unassembled WGS sequence"/>
</dbReference>
<proteinExistence type="predicted"/>
<sequence length="93" mass="10141">MRTRGPVGAGFGVGSLRVRGRRPFQGLQRTGRGLRLPIAVLPAAGILDRLGQPDVFGDEGLGRTDVSRVRAGRCWTVRRGCPCRSAWVWPSAW</sequence>
<reference evidence="2" key="1">
    <citation type="submission" date="2016-10" db="EMBL/GenBank/DDBJ databases">
        <authorList>
            <person name="Varghese N."/>
            <person name="Submissions S."/>
        </authorList>
    </citation>
    <scope>NUCLEOTIDE SEQUENCE [LARGE SCALE GENOMIC DNA]</scope>
    <source>
        <strain evidence="2">CGMCC 4.3504</strain>
    </source>
</reference>
<evidence type="ECO:0000313" key="1">
    <source>
        <dbReference type="EMBL" id="SDC02021.1"/>
    </source>
</evidence>
<gene>
    <name evidence="1" type="ORF">SAMN05216505_10185</name>
</gene>
<accession>A0A1G6I6E7</accession>
<organism evidence="1 2">
    <name type="scientific">Streptomyces prasinopilosus</name>
    <dbReference type="NCBI Taxonomy" id="67344"/>
    <lineage>
        <taxon>Bacteria</taxon>
        <taxon>Bacillati</taxon>
        <taxon>Actinomycetota</taxon>
        <taxon>Actinomycetes</taxon>
        <taxon>Kitasatosporales</taxon>
        <taxon>Streptomycetaceae</taxon>
        <taxon>Streptomyces</taxon>
    </lineage>
</organism>
<dbReference type="EMBL" id="FMZK01000001">
    <property type="protein sequence ID" value="SDC02021.1"/>
    <property type="molecule type" value="Genomic_DNA"/>
</dbReference>
<evidence type="ECO:0000313" key="2">
    <source>
        <dbReference type="Proteomes" id="UP000182100"/>
    </source>
</evidence>
<name>A0A1G6I6E7_9ACTN</name>